<dbReference type="Proteomes" id="UP000320421">
    <property type="component" value="Chromosome"/>
</dbReference>
<evidence type="ECO:0008006" key="5">
    <source>
        <dbReference type="Google" id="ProtNLM"/>
    </source>
</evidence>
<feature type="region of interest" description="Disordered" evidence="1">
    <location>
        <begin position="152"/>
        <end position="171"/>
    </location>
</feature>
<proteinExistence type="predicted"/>
<evidence type="ECO:0000256" key="1">
    <source>
        <dbReference type="SAM" id="MobiDB-lite"/>
    </source>
</evidence>
<dbReference type="AlphaFoldDB" id="A0A517PT42"/>
<dbReference type="PROSITE" id="PS51257">
    <property type="entry name" value="PROKAR_LIPOPROTEIN"/>
    <property type="match status" value="1"/>
</dbReference>
<feature type="signal peptide" evidence="2">
    <location>
        <begin position="1"/>
        <end position="24"/>
    </location>
</feature>
<evidence type="ECO:0000313" key="3">
    <source>
        <dbReference type="EMBL" id="QDT22530.1"/>
    </source>
</evidence>
<sequence precursor="true">MLTKRLVFSIYCLICIISTAIATACINSSNKPFSKRGDPVLDNSDVIWHGTFFGLEPQISERADRYLKDITRDDEKWLLKNLMNKDRFAICHVILVFHWGPPFEVTDNYPLWYGMSVQLESSKKTKYKIEYKTTEREKLYEIWAKALGDPKSRLRYGKVGPTDDPFKGKSD</sequence>
<evidence type="ECO:0000313" key="4">
    <source>
        <dbReference type="Proteomes" id="UP000320421"/>
    </source>
</evidence>
<dbReference type="RefSeq" id="WP_145188505.1">
    <property type="nucleotide sequence ID" value="NZ_CP036266.1"/>
</dbReference>
<keyword evidence="2" id="KW-0732">Signal</keyword>
<keyword evidence="4" id="KW-1185">Reference proteome</keyword>
<reference evidence="3 4" key="1">
    <citation type="submission" date="2019-02" db="EMBL/GenBank/DDBJ databases">
        <title>Deep-cultivation of Planctomycetes and their phenomic and genomic characterization uncovers novel biology.</title>
        <authorList>
            <person name="Wiegand S."/>
            <person name="Jogler M."/>
            <person name="Boedeker C."/>
            <person name="Pinto D."/>
            <person name="Vollmers J."/>
            <person name="Rivas-Marin E."/>
            <person name="Kohn T."/>
            <person name="Peeters S.H."/>
            <person name="Heuer A."/>
            <person name="Rast P."/>
            <person name="Oberbeckmann S."/>
            <person name="Bunk B."/>
            <person name="Jeske O."/>
            <person name="Meyerdierks A."/>
            <person name="Storesund J.E."/>
            <person name="Kallscheuer N."/>
            <person name="Luecker S."/>
            <person name="Lage O.M."/>
            <person name="Pohl T."/>
            <person name="Merkel B.J."/>
            <person name="Hornburger P."/>
            <person name="Mueller R.-W."/>
            <person name="Bruemmer F."/>
            <person name="Labrenz M."/>
            <person name="Spormann A.M."/>
            <person name="Op den Camp H."/>
            <person name="Overmann J."/>
            <person name="Amann R."/>
            <person name="Jetten M.S.M."/>
            <person name="Mascher T."/>
            <person name="Medema M.H."/>
            <person name="Devos D.P."/>
            <person name="Kaster A.-K."/>
            <person name="Ovreas L."/>
            <person name="Rohde M."/>
            <person name="Galperin M.Y."/>
            <person name="Jogler C."/>
        </authorList>
    </citation>
    <scope>NUCLEOTIDE SEQUENCE [LARGE SCALE GENOMIC DNA]</scope>
    <source>
        <strain evidence="3 4">HG66A1</strain>
    </source>
</reference>
<name>A0A517PT42_9PLAN</name>
<gene>
    <name evidence="3" type="ORF">HG66A1_43380</name>
</gene>
<evidence type="ECO:0000256" key="2">
    <source>
        <dbReference type="SAM" id="SignalP"/>
    </source>
</evidence>
<dbReference type="OrthoDB" id="5147934at2"/>
<dbReference type="EMBL" id="CP036266">
    <property type="protein sequence ID" value="QDT22530.1"/>
    <property type="molecule type" value="Genomic_DNA"/>
</dbReference>
<accession>A0A517PT42</accession>
<protein>
    <recommendedName>
        <fullName evidence="5">Lipoprotein</fullName>
    </recommendedName>
</protein>
<organism evidence="3 4">
    <name type="scientific">Gimesia chilikensis</name>
    <dbReference type="NCBI Taxonomy" id="2605989"/>
    <lineage>
        <taxon>Bacteria</taxon>
        <taxon>Pseudomonadati</taxon>
        <taxon>Planctomycetota</taxon>
        <taxon>Planctomycetia</taxon>
        <taxon>Planctomycetales</taxon>
        <taxon>Planctomycetaceae</taxon>
        <taxon>Gimesia</taxon>
    </lineage>
</organism>
<feature type="chain" id="PRO_5021936366" description="Lipoprotein" evidence="2">
    <location>
        <begin position="25"/>
        <end position="171"/>
    </location>
</feature>